<dbReference type="InterPro" id="IPR012337">
    <property type="entry name" value="RNaseH-like_sf"/>
</dbReference>
<reference evidence="13" key="2">
    <citation type="submission" date="2021-09" db="EMBL/GenBank/DDBJ databases">
        <authorList>
            <person name="Gilroy R."/>
        </authorList>
    </citation>
    <scope>NUCLEOTIDE SEQUENCE</scope>
    <source>
        <strain evidence="13">4100</strain>
    </source>
</reference>
<comment type="similarity">
    <text evidence="3 11">Belongs to the RNase H family.</text>
</comment>
<keyword evidence="12" id="KW-0464">Manganese</keyword>
<dbReference type="InterPro" id="IPR009027">
    <property type="entry name" value="Ribosomal_bL9/RNase_H1_N"/>
</dbReference>
<dbReference type="Pfam" id="PF01693">
    <property type="entry name" value="Cauli_VI"/>
    <property type="match status" value="1"/>
</dbReference>
<evidence type="ECO:0000313" key="14">
    <source>
        <dbReference type="Proteomes" id="UP000711407"/>
    </source>
</evidence>
<dbReference type="InterPro" id="IPR017290">
    <property type="entry name" value="RNase_H_bac"/>
</dbReference>
<proteinExistence type="inferred from homology"/>
<reference evidence="13" key="1">
    <citation type="journal article" date="2021" name="PeerJ">
        <title>Extensive microbial diversity within the chicken gut microbiome revealed by metagenomics and culture.</title>
        <authorList>
            <person name="Gilroy R."/>
            <person name="Ravi A."/>
            <person name="Getino M."/>
            <person name="Pursley I."/>
            <person name="Horton D.L."/>
            <person name="Alikhan N.F."/>
            <person name="Baker D."/>
            <person name="Gharbi K."/>
            <person name="Hall N."/>
            <person name="Watson M."/>
            <person name="Adriaenssens E.M."/>
            <person name="Foster-Nyarko E."/>
            <person name="Jarju S."/>
            <person name="Secka A."/>
            <person name="Antonio M."/>
            <person name="Oren A."/>
            <person name="Chaudhuri R.R."/>
            <person name="La Ragione R."/>
            <person name="Hildebrand F."/>
            <person name="Pallen M.J."/>
        </authorList>
    </citation>
    <scope>NUCLEOTIDE SEQUENCE</scope>
    <source>
        <strain evidence="13">4100</strain>
    </source>
</reference>
<protein>
    <recommendedName>
        <fullName evidence="5 11">Ribonuclease H</fullName>
        <ecNumber evidence="4 11">3.1.26.4</ecNumber>
    </recommendedName>
</protein>
<evidence type="ECO:0000313" key="13">
    <source>
        <dbReference type="EMBL" id="HJE39504.1"/>
    </source>
</evidence>
<evidence type="ECO:0000256" key="4">
    <source>
        <dbReference type="ARBA" id="ARBA00012180"/>
    </source>
</evidence>
<evidence type="ECO:0000256" key="1">
    <source>
        <dbReference type="ARBA" id="ARBA00001946"/>
    </source>
</evidence>
<comment type="cofactor">
    <cofactor evidence="12">
        <name>Mn(2+)</name>
        <dbReference type="ChEBI" id="CHEBI:29035"/>
    </cofactor>
    <cofactor evidence="12">
        <name>Mg(2+)</name>
        <dbReference type="ChEBI" id="CHEBI:18420"/>
    </cofactor>
    <text evidence="12">Binds 2 metal ions per subunit. Manganese or magnesium.</text>
</comment>
<dbReference type="InterPro" id="IPR011320">
    <property type="entry name" value="RNase_H1_N"/>
</dbReference>
<dbReference type="FunFam" id="3.40.970.10:FF:000002">
    <property type="entry name" value="Ribonuclease H"/>
    <property type="match status" value="1"/>
</dbReference>
<comment type="subcellular location">
    <subcellularLocation>
        <location evidence="11">Cytoplasm</location>
    </subcellularLocation>
</comment>
<dbReference type="SUPFAM" id="SSF55658">
    <property type="entry name" value="L9 N-domain-like"/>
    <property type="match status" value="1"/>
</dbReference>
<comment type="catalytic activity">
    <reaction evidence="11">
        <text>Endonucleolytic cleavage to 5'-phosphomonoester.</text>
        <dbReference type="EC" id="3.1.26.4"/>
    </reaction>
</comment>
<keyword evidence="11" id="KW-0963">Cytoplasm</keyword>
<dbReference type="GO" id="GO:0005737">
    <property type="term" value="C:cytoplasm"/>
    <property type="evidence" value="ECO:0007669"/>
    <property type="project" value="UniProtKB-SubCell"/>
</dbReference>
<keyword evidence="9 11" id="KW-0378">Hydrolase</keyword>
<dbReference type="Proteomes" id="UP000711407">
    <property type="component" value="Unassembled WGS sequence"/>
</dbReference>
<dbReference type="AlphaFoldDB" id="A0A4Q0U7Z0"/>
<keyword evidence="7 11" id="KW-0479">Metal-binding</keyword>
<feature type="binding site" evidence="12">
    <location>
        <position position="127"/>
    </location>
    <ligand>
        <name>Mg(2+)</name>
        <dbReference type="ChEBI" id="CHEBI:18420"/>
        <label>2</label>
    </ligand>
</feature>
<accession>A0A4Q0U7Z0</accession>
<gene>
    <name evidence="13" type="ORF">K8V47_07100</name>
</gene>
<dbReference type="PIRSF" id="PIRSF037839">
    <property type="entry name" value="Ribonuclease_H"/>
    <property type="match status" value="1"/>
</dbReference>
<evidence type="ECO:0000256" key="10">
    <source>
        <dbReference type="ARBA" id="ARBA00022842"/>
    </source>
</evidence>
<feature type="binding site" evidence="12">
    <location>
        <position position="210"/>
    </location>
    <ligand>
        <name>Mg(2+)</name>
        <dbReference type="ChEBI" id="CHEBI:18420"/>
        <label>1</label>
    </ligand>
</feature>
<dbReference type="InterPro" id="IPR002156">
    <property type="entry name" value="RNaseH_domain"/>
</dbReference>
<evidence type="ECO:0000256" key="5">
    <source>
        <dbReference type="ARBA" id="ARBA00017721"/>
    </source>
</evidence>
<comment type="cofactor">
    <cofactor evidence="1">
        <name>Mg(2+)</name>
        <dbReference type="ChEBI" id="CHEBI:18420"/>
    </cofactor>
</comment>
<dbReference type="Gene3D" id="3.40.970.10">
    <property type="entry name" value="Ribonuclease H1, N-terminal domain"/>
    <property type="match status" value="1"/>
</dbReference>
<dbReference type="SUPFAM" id="SSF53098">
    <property type="entry name" value="Ribonuclease H-like"/>
    <property type="match status" value="1"/>
</dbReference>
<feature type="binding site" evidence="12">
    <location>
        <position position="150"/>
    </location>
    <ligand>
        <name>Mg(2+)</name>
        <dbReference type="ChEBI" id="CHEBI:18420"/>
        <label>2</label>
    </ligand>
</feature>
<organism evidence="13 14">
    <name type="scientific">Candidatus Amulumruptor caecigallinarius</name>
    <dbReference type="NCBI Taxonomy" id="2109911"/>
    <lineage>
        <taxon>Bacteria</taxon>
        <taxon>Pseudomonadati</taxon>
        <taxon>Bacteroidota</taxon>
        <taxon>Bacteroidia</taxon>
        <taxon>Bacteroidales</taxon>
        <taxon>Muribaculaceae</taxon>
        <taxon>Candidatus Amulumruptor</taxon>
    </lineage>
</organism>
<name>A0A4Q0U7Z0_9BACT</name>
<evidence type="ECO:0000256" key="7">
    <source>
        <dbReference type="ARBA" id="ARBA00022723"/>
    </source>
</evidence>
<dbReference type="GO" id="GO:0004523">
    <property type="term" value="F:RNA-DNA hybrid ribonuclease activity"/>
    <property type="evidence" value="ECO:0007669"/>
    <property type="project" value="UniProtKB-UniRule"/>
</dbReference>
<evidence type="ECO:0000256" key="12">
    <source>
        <dbReference type="PIRSR" id="PIRSR037839-1"/>
    </source>
</evidence>
<dbReference type="GO" id="GO:0046872">
    <property type="term" value="F:metal ion binding"/>
    <property type="evidence" value="ECO:0007669"/>
    <property type="project" value="UniProtKB-KW"/>
</dbReference>
<dbReference type="EC" id="3.1.26.4" evidence="4 11"/>
<evidence type="ECO:0000256" key="2">
    <source>
        <dbReference type="ARBA" id="ARBA00004065"/>
    </source>
</evidence>
<dbReference type="InterPro" id="IPR036397">
    <property type="entry name" value="RNaseH_sf"/>
</dbReference>
<dbReference type="PROSITE" id="PS50879">
    <property type="entry name" value="RNASE_H_1"/>
    <property type="match status" value="1"/>
</dbReference>
<keyword evidence="10 11" id="KW-0460">Magnesium</keyword>
<dbReference type="GO" id="GO:0003676">
    <property type="term" value="F:nucleic acid binding"/>
    <property type="evidence" value="ECO:0007669"/>
    <property type="project" value="UniProtKB-UniRule"/>
</dbReference>
<keyword evidence="6 11" id="KW-0540">Nuclease</keyword>
<dbReference type="EMBL" id="DYXT01000037">
    <property type="protein sequence ID" value="HJE39504.1"/>
    <property type="molecule type" value="Genomic_DNA"/>
</dbReference>
<evidence type="ECO:0000256" key="3">
    <source>
        <dbReference type="ARBA" id="ARBA00005300"/>
    </source>
</evidence>
<evidence type="ECO:0000256" key="6">
    <source>
        <dbReference type="ARBA" id="ARBA00022722"/>
    </source>
</evidence>
<evidence type="ECO:0000256" key="9">
    <source>
        <dbReference type="ARBA" id="ARBA00022801"/>
    </source>
</evidence>
<evidence type="ECO:0000256" key="11">
    <source>
        <dbReference type="PIRNR" id="PIRNR037839"/>
    </source>
</evidence>
<dbReference type="InterPro" id="IPR037056">
    <property type="entry name" value="RNase_H1_N_sf"/>
</dbReference>
<dbReference type="Gene3D" id="3.30.420.10">
    <property type="entry name" value="Ribonuclease H-like superfamily/Ribonuclease H"/>
    <property type="match status" value="1"/>
</dbReference>
<comment type="caution">
    <text evidence="13">The sequence shown here is derived from an EMBL/GenBank/DDBJ whole genome shotgun (WGS) entry which is preliminary data.</text>
</comment>
<feature type="binding site" evidence="12">
    <location>
        <position position="89"/>
    </location>
    <ligand>
        <name>Mg(2+)</name>
        <dbReference type="ChEBI" id="CHEBI:18420"/>
        <label>1</label>
    </ligand>
</feature>
<sequence>MSSPRKKFYVVWNGHHTGVFDSWAECQLQIEGYPNARYKSYPSQEEAVAAYRGDPNEAAAIIRSIGRHVSEQVNYEAIPEIVTDAIAVDAACSGNPGPVEYRGVDVKTGAELFRVGPLQDGSNNMGEFLALVHGLAWLDQRGLRMPVYSDSRTARAWVRNRAVKTTIAPTPANEKIRELISRALTWLRNHPDHNQVLTWDTPAWGEIPADFGRK</sequence>
<evidence type="ECO:0000256" key="8">
    <source>
        <dbReference type="ARBA" id="ARBA00022759"/>
    </source>
</evidence>
<keyword evidence="8 11" id="KW-0255">Endonuclease</keyword>
<comment type="function">
    <text evidence="2 11">Endonuclease that specifically degrades the RNA of RNA-DNA hybrids.</text>
</comment>